<evidence type="ECO:0000313" key="3">
    <source>
        <dbReference type="Proteomes" id="UP000218598"/>
    </source>
</evidence>
<keyword evidence="3" id="KW-1185">Reference proteome</keyword>
<dbReference type="RefSeq" id="WP_096164183.1">
    <property type="nucleotide sequence ID" value="NZ_BAAAIQ010000005.1"/>
</dbReference>
<dbReference type="AlphaFoldDB" id="A0A2A3YHP6"/>
<protein>
    <submittedName>
        <fullName evidence="2">Uncharacterized protein</fullName>
    </submittedName>
</protein>
<evidence type="ECO:0000256" key="1">
    <source>
        <dbReference type="SAM" id="MobiDB-lite"/>
    </source>
</evidence>
<sequence length="117" mass="12580">MTTTGPVLAHPSTGGTAQDEREQIRALLLERRPDLAQHLQVGPSGALLIPVADGRGIEIGRMRRRGRARWVVAVPEADGARLREPSSVRSAAHIAVTAWEQSQSASTRTGVSRVSVR</sequence>
<dbReference type="GeneID" id="95326856"/>
<feature type="region of interest" description="Disordered" evidence="1">
    <location>
        <begin position="1"/>
        <end position="20"/>
    </location>
</feature>
<reference evidence="2 3" key="1">
    <citation type="journal article" date="2017" name="Elife">
        <title>Extensive horizontal gene transfer in cheese-associated bacteria.</title>
        <authorList>
            <person name="Bonham K.S."/>
            <person name="Wolfe B.E."/>
            <person name="Dutton R.J."/>
        </authorList>
    </citation>
    <scope>NUCLEOTIDE SEQUENCE [LARGE SCALE GENOMIC DNA]</scope>
    <source>
        <strain evidence="2 3">341_9</strain>
    </source>
</reference>
<dbReference type="OrthoDB" id="4793798at2"/>
<proteinExistence type="predicted"/>
<name>A0A2A3YHP6_9MICO</name>
<dbReference type="Proteomes" id="UP000218598">
    <property type="component" value="Unassembled WGS sequence"/>
</dbReference>
<organism evidence="2 3">
    <name type="scientific">Brachybacterium alimentarium</name>
    <dbReference type="NCBI Taxonomy" id="47845"/>
    <lineage>
        <taxon>Bacteria</taxon>
        <taxon>Bacillati</taxon>
        <taxon>Actinomycetota</taxon>
        <taxon>Actinomycetes</taxon>
        <taxon>Micrococcales</taxon>
        <taxon>Dermabacteraceae</taxon>
        <taxon>Brachybacterium</taxon>
    </lineage>
</organism>
<gene>
    <name evidence="2" type="ORF">CIK66_12865</name>
</gene>
<accession>A0A2A3YHP6</accession>
<evidence type="ECO:0000313" key="2">
    <source>
        <dbReference type="EMBL" id="PCC38807.1"/>
    </source>
</evidence>
<comment type="caution">
    <text evidence="2">The sequence shown here is derived from an EMBL/GenBank/DDBJ whole genome shotgun (WGS) entry which is preliminary data.</text>
</comment>
<dbReference type="EMBL" id="NRGR01000020">
    <property type="protein sequence ID" value="PCC38807.1"/>
    <property type="molecule type" value="Genomic_DNA"/>
</dbReference>